<dbReference type="SUPFAM" id="SSF48371">
    <property type="entry name" value="ARM repeat"/>
    <property type="match status" value="1"/>
</dbReference>
<feature type="compositionally biased region" description="Polar residues" evidence="1">
    <location>
        <begin position="1"/>
        <end position="16"/>
    </location>
</feature>
<reference evidence="2" key="1">
    <citation type="journal article" date="2014" name="Int. J. Syst. Evol. Microbiol.">
        <title>Complete genome sequence of Corynebacterium casei LMG S-19264T (=DSM 44701T), isolated from a smear-ripened cheese.</title>
        <authorList>
            <consortium name="US DOE Joint Genome Institute (JGI-PGF)"/>
            <person name="Walter F."/>
            <person name="Albersmeier A."/>
            <person name="Kalinowski J."/>
            <person name="Ruckert C."/>
        </authorList>
    </citation>
    <scope>NUCLEOTIDE SEQUENCE</scope>
    <source>
        <strain evidence="2">CCM 8606</strain>
    </source>
</reference>
<dbReference type="Gene3D" id="1.25.10.10">
    <property type="entry name" value="Leucine-rich Repeat Variant"/>
    <property type="match status" value="1"/>
</dbReference>
<organism evidence="2 3">
    <name type="scientific">Galliscardovia ingluviei</name>
    <dbReference type="NCBI Taxonomy" id="1769422"/>
    <lineage>
        <taxon>Bacteria</taxon>
        <taxon>Bacillati</taxon>
        <taxon>Actinomycetota</taxon>
        <taxon>Actinomycetes</taxon>
        <taxon>Bifidobacteriales</taxon>
        <taxon>Bifidobacteriaceae</taxon>
        <taxon>Galliscardovia</taxon>
    </lineage>
</organism>
<feature type="region of interest" description="Disordered" evidence="1">
    <location>
        <begin position="209"/>
        <end position="234"/>
    </location>
</feature>
<feature type="compositionally biased region" description="Basic and acidic residues" evidence="1">
    <location>
        <begin position="212"/>
        <end position="234"/>
    </location>
</feature>
<proteinExistence type="predicted"/>
<name>A0A8J3AG75_9BIFI</name>
<sequence length="234" mass="26315">MGNMAQENSIQDNATENIEGESHEQPVQQGEQAQQTQTEHEPLTVTYERLRHTDDAALLHDFATRQLPDRKDQSAFSRATALLEAVAGNAHTLLEDRIFLAQTMPFPNILVKLSQDSDWQVRQAVAANSNDKNWLVGRLTKDEREEVRAAALLNPQTSWKMRMEGAEDSSNTAQTLDYLSRFGVDEDMQGPAVLTSMIRRAVALNPSTTQETLERLAQDTDESVRHAVEERMGR</sequence>
<feature type="region of interest" description="Disordered" evidence="1">
    <location>
        <begin position="1"/>
        <end position="39"/>
    </location>
</feature>
<accession>A0A8J3AG75</accession>
<reference evidence="2" key="2">
    <citation type="submission" date="2020-09" db="EMBL/GenBank/DDBJ databases">
        <authorList>
            <person name="Sun Q."/>
            <person name="Sedlacek I."/>
        </authorList>
    </citation>
    <scope>NUCLEOTIDE SEQUENCE</scope>
    <source>
        <strain evidence="2">CCM 8606</strain>
    </source>
</reference>
<keyword evidence="3" id="KW-1185">Reference proteome</keyword>
<dbReference type="InterPro" id="IPR011989">
    <property type="entry name" value="ARM-like"/>
</dbReference>
<feature type="compositionally biased region" description="Low complexity" evidence="1">
    <location>
        <begin position="25"/>
        <end position="37"/>
    </location>
</feature>
<comment type="caution">
    <text evidence="2">The sequence shown here is derived from an EMBL/GenBank/DDBJ whole genome shotgun (WGS) entry which is preliminary data.</text>
</comment>
<protein>
    <submittedName>
        <fullName evidence="2">AbrB family transcriptional regulator</fullName>
    </submittedName>
</protein>
<evidence type="ECO:0000256" key="1">
    <source>
        <dbReference type="SAM" id="MobiDB-lite"/>
    </source>
</evidence>
<dbReference type="EMBL" id="BMDH01000001">
    <property type="protein sequence ID" value="GGI12264.1"/>
    <property type="molecule type" value="Genomic_DNA"/>
</dbReference>
<evidence type="ECO:0000313" key="3">
    <source>
        <dbReference type="Proteomes" id="UP000619536"/>
    </source>
</evidence>
<dbReference type="InterPro" id="IPR016024">
    <property type="entry name" value="ARM-type_fold"/>
</dbReference>
<gene>
    <name evidence="2" type="ORF">GCM10007377_00090</name>
</gene>
<dbReference type="Proteomes" id="UP000619536">
    <property type="component" value="Unassembled WGS sequence"/>
</dbReference>
<evidence type="ECO:0000313" key="2">
    <source>
        <dbReference type="EMBL" id="GGI12264.1"/>
    </source>
</evidence>
<dbReference type="AlphaFoldDB" id="A0A8J3AG75"/>